<name>A0A2Z7AGZ7_9LAMI</name>
<evidence type="ECO:0000313" key="2">
    <source>
        <dbReference type="Proteomes" id="UP000250235"/>
    </source>
</evidence>
<organism evidence="1 2">
    <name type="scientific">Dorcoceras hygrometricum</name>
    <dbReference type="NCBI Taxonomy" id="472368"/>
    <lineage>
        <taxon>Eukaryota</taxon>
        <taxon>Viridiplantae</taxon>
        <taxon>Streptophyta</taxon>
        <taxon>Embryophyta</taxon>
        <taxon>Tracheophyta</taxon>
        <taxon>Spermatophyta</taxon>
        <taxon>Magnoliopsida</taxon>
        <taxon>eudicotyledons</taxon>
        <taxon>Gunneridae</taxon>
        <taxon>Pentapetalae</taxon>
        <taxon>asterids</taxon>
        <taxon>lamiids</taxon>
        <taxon>Lamiales</taxon>
        <taxon>Gesneriaceae</taxon>
        <taxon>Didymocarpoideae</taxon>
        <taxon>Trichosporeae</taxon>
        <taxon>Loxocarpinae</taxon>
        <taxon>Dorcoceras</taxon>
    </lineage>
</organism>
<dbReference type="Proteomes" id="UP000250235">
    <property type="component" value="Unassembled WGS sequence"/>
</dbReference>
<sequence length="133" mass="14583">MQHLPAATSNSTLNQQLSLRHADDIAADSKFTSTSYTGCNDMFAADCPVVGHENLATGSTLARDCSLRLDFLLYVVASLLRLDVQVTCWYLETAGLKPSADYDDVIDDFINAKPSAESLARRRFISFTSLLIC</sequence>
<keyword evidence="2" id="KW-1185">Reference proteome</keyword>
<gene>
    <name evidence="1" type="ORF">F511_41016</name>
</gene>
<evidence type="ECO:0000313" key="1">
    <source>
        <dbReference type="EMBL" id="KZV20846.1"/>
    </source>
</evidence>
<reference evidence="1 2" key="1">
    <citation type="journal article" date="2015" name="Proc. Natl. Acad. Sci. U.S.A.">
        <title>The resurrection genome of Boea hygrometrica: A blueprint for survival of dehydration.</title>
        <authorList>
            <person name="Xiao L."/>
            <person name="Yang G."/>
            <person name="Zhang L."/>
            <person name="Yang X."/>
            <person name="Zhao S."/>
            <person name="Ji Z."/>
            <person name="Zhou Q."/>
            <person name="Hu M."/>
            <person name="Wang Y."/>
            <person name="Chen M."/>
            <person name="Xu Y."/>
            <person name="Jin H."/>
            <person name="Xiao X."/>
            <person name="Hu G."/>
            <person name="Bao F."/>
            <person name="Hu Y."/>
            <person name="Wan P."/>
            <person name="Li L."/>
            <person name="Deng X."/>
            <person name="Kuang T."/>
            <person name="Xiang C."/>
            <person name="Zhu J.K."/>
            <person name="Oliver M.J."/>
            <person name="He Y."/>
        </authorList>
    </citation>
    <scope>NUCLEOTIDE SEQUENCE [LARGE SCALE GENOMIC DNA]</scope>
    <source>
        <strain evidence="2">cv. XS01</strain>
    </source>
</reference>
<protein>
    <submittedName>
        <fullName evidence="1">Uncharacterized protein</fullName>
    </submittedName>
</protein>
<accession>A0A2Z7AGZ7</accession>
<proteinExistence type="predicted"/>
<dbReference type="EMBL" id="KV015110">
    <property type="protein sequence ID" value="KZV20846.1"/>
    <property type="molecule type" value="Genomic_DNA"/>
</dbReference>
<dbReference type="AlphaFoldDB" id="A0A2Z7AGZ7"/>